<dbReference type="GO" id="GO:0004252">
    <property type="term" value="F:serine-type endopeptidase activity"/>
    <property type="evidence" value="ECO:0007669"/>
    <property type="project" value="InterPro"/>
</dbReference>
<evidence type="ECO:0000256" key="10">
    <source>
        <dbReference type="ARBA" id="ARBA00022801"/>
    </source>
</evidence>
<evidence type="ECO:0000256" key="1">
    <source>
        <dbReference type="ARBA" id="ARBA00001760"/>
    </source>
</evidence>
<dbReference type="Pfam" id="PF13180">
    <property type="entry name" value="PDZ_2"/>
    <property type="match status" value="1"/>
</dbReference>
<dbReference type="SUPFAM" id="SSF50494">
    <property type="entry name" value="Trypsin-like serine proteases"/>
    <property type="match status" value="1"/>
</dbReference>
<evidence type="ECO:0000256" key="8">
    <source>
        <dbReference type="ARBA" id="ARBA00022692"/>
    </source>
</evidence>
<name>A0A4Y2MW76_ARAVE</name>
<proteinExistence type="inferred from homology"/>
<keyword evidence="11" id="KW-0720">Serine protease</keyword>
<dbReference type="GO" id="GO:0005758">
    <property type="term" value="C:mitochondrial intermembrane space"/>
    <property type="evidence" value="ECO:0007669"/>
    <property type="project" value="UniProtKB-SubCell"/>
</dbReference>
<dbReference type="PANTHER" id="PTHR22939">
    <property type="entry name" value="SERINE PROTEASE FAMILY S1C HTRA-RELATED"/>
    <property type="match status" value="1"/>
</dbReference>
<dbReference type="InterPro" id="IPR009003">
    <property type="entry name" value="Peptidase_S1_PA"/>
</dbReference>
<dbReference type="AlphaFoldDB" id="A0A4Y2MW76"/>
<keyword evidence="13" id="KW-1133">Transmembrane helix</keyword>
<dbReference type="GO" id="GO:0007005">
    <property type="term" value="P:mitochondrion organization"/>
    <property type="evidence" value="ECO:0007669"/>
    <property type="project" value="UniProtKB-ARBA"/>
</dbReference>
<dbReference type="GO" id="GO:0031966">
    <property type="term" value="C:mitochondrial membrane"/>
    <property type="evidence" value="ECO:0007669"/>
    <property type="project" value="UniProtKB-SubCell"/>
</dbReference>
<evidence type="ECO:0000256" key="4">
    <source>
        <dbReference type="ARBA" id="ARBA00010541"/>
    </source>
</evidence>
<organism evidence="20 21">
    <name type="scientific">Araneus ventricosus</name>
    <name type="common">Orbweaver spider</name>
    <name type="synonym">Epeira ventricosa</name>
    <dbReference type="NCBI Taxonomy" id="182803"/>
    <lineage>
        <taxon>Eukaryota</taxon>
        <taxon>Metazoa</taxon>
        <taxon>Ecdysozoa</taxon>
        <taxon>Arthropoda</taxon>
        <taxon>Chelicerata</taxon>
        <taxon>Arachnida</taxon>
        <taxon>Araneae</taxon>
        <taxon>Araneomorphae</taxon>
        <taxon>Entelegynae</taxon>
        <taxon>Araneoidea</taxon>
        <taxon>Araneidae</taxon>
        <taxon>Araneus</taxon>
    </lineage>
</organism>
<feature type="domain" description="PDZ" evidence="19">
    <location>
        <begin position="321"/>
        <end position="406"/>
    </location>
</feature>
<keyword evidence="15" id="KW-0472">Membrane</keyword>
<keyword evidence="7 20" id="KW-0645">Protease</keyword>
<dbReference type="PANTHER" id="PTHR22939:SF129">
    <property type="entry name" value="SERINE PROTEASE HTRA2, MITOCHONDRIAL"/>
    <property type="match status" value="1"/>
</dbReference>
<dbReference type="Gene3D" id="2.30.42.10">
    <property type="match status" value="1"/>
</dbReference>
<dbReference type="OrthoDB" id="4217619at2759"/>
<dbReference type="PRINTS" id="PR00834">
    <property type="entry name" value="PROTEASES2C"/>
</dbReference>
<comment type="function">
    <text evidence="18">Serine protease that shows proteolytic activity against a non-specific substrate beta-casein. Promotes or induces cell death either by direct binding to and inhibition of BIRC proteins (also called inhibitor of apoptosis proteins, IAPs), leading to an increase in caspase activity, or by a BIRC inhibition-independent, caspase-independent and serine protease activity-dependent mechanism. Can antagonize antiapoptotic activity of th/Diap1 by directly inducing the degradation of th/Diap1.</text>
</comment>
<dbReference type="SMART" id="SM00228">
    <property type="entry name" value="PDZ"/>
    <property type="match status" value="1"/>
</dbReference>
<evidence type="ECO:0000256" key="18">
    <source>
        <dbReference type="ARBA" id="ARBA00035606"/>
    </source>
</evidence>
<keyword evidence="14" id="KW-0496">Mitochondrion</keyword>
<evidence type="ECO:0000256" key="2">
    <source>
        <dbReference type="ARBA" id="ARBA00004304"/>
    </source>
</evidence>
<evidence type="ECO:0000256" key="7">
    <source>
        <dbReference type="ARBA" id="ARBA00022670"/>
    </source>
</evidence>
<keyword evidence="12" id="KW-0809">Transit peptide</keyword>
<evidence type="ECO:0000256" key="9">
    <source>
        <dbReference type="ARBA" id="ARBA00022703"/>
    </source>
</evidence>
<dbReference type="Gene3D" id="2.40.10.120">
    <property type="match status" value="1"/>
</dbReference>
<dbReference type="GO" id="GO:0006915">
    <property type="term" value="P:apoptotic process"/>
    <property type="evidence" value="ECO:0007669"/>
    <property type="project" value="UniProtKB-KW"/>
</dbReference>
<dbReference type="SUPFAM" id="SSF50156">
    <property type="entry name" value="PDZ domain-like"/>
    <property type="match status" value="1"/>
</dbReference>
<evidence type="ECO:0000256" key="11">
    <source>
        <dbReference type="ARBA" id="ARBA00022825"/>
    </source>
</evidence>
<evidence type="ECO:0000256" key="17">
    <source>
        <dbReference type="ARBA" id="ARBA00029644"/>
    </source>
</evidence>
<sequence>MLKLSVAHFAQRSPVGHILSRRYLSVLSINGRNRTQENENKHSKTFRLARNLAFSLGISYAFYDFYCKQKQSLHTFGAIENISKNFQVRALDVSVKEKEKTPRAMFNFLADVAEKTKFSVVYIEIVARHPITRQSIPISNGSGFIVKSDGLILTNAHVVSHQGRVIVKLYDGTEYEGIVESYDTESDLATVRIKAKDLPVLPLGESSKLRAGEFVIAMGNPLTLSHTITAGVISSASRQGKDLGLHRKSDYIQTDAAVNVGNSGGPLVNLDGEAIGINTMKVTEGISFAIPSDRAIEFLERTEKERKGSWNPFKGSDKKQKYLGITMLTLTPTVIQELQERNPDFPNVSHGVMVWRVMLNSPSFEAGIKHGDVITAINGKEIHSASDIYSLLKSEEVLDIHIVRRKKEFNLKVQLMDPVLP</sequence>
<evidence type="ECO:0000256" key="3">
    <source>
        <dbReference type="ARBA" id="ARBA00004375"/>
    </source>
</evidence>
<evidence type="ECO:0000256" key="13">
    <source>
        <dbReference type="ARBA" id="ARBA00022989"/>
    </source>
</evidence>
<evidence type="ECO:0000256" key="15">
    <source>
        <dbReference type="ARBA" id="ARBA00023136"/>
    </source>
</evidence>
<comment type="similarity">
    <text evidence="4">Belongs to the peptidase S1C family.</text>
</comment>
<dbReference type="InterPro" id="IPR036034">
    <property type="entry name" value="PDZ_sf"/>
</dbReference>
<evidence type="ECO:0000256" key="6">
    <source>
        <dbReference type="ARBA" id="ARBA00016929"/>
    </source>
</evidence>
<dbReference type="EC" id="3.4.21.108" evidence="5"/>
<comment type="catalytic activity">
    <reaction evidence="1">
        <text>Cleavage of non-polar aliphatic amino-acids at the P1 position, with a preference for Val, Ile and Met. At the P2 and P3 positions, Arg is selected most strongly with a secondary preference for other hydrophilic residues.</text>
        <dbReference type="EC" id="3.4.21.108"/>
    </reaction>
</comment>
<evidence type="ECO:0000256" key="14">
    <source>
        <dbReference type="ARBA" id="ARBA00023128"/>
    </source>
</evidence>
<evidence type="ECO:0000256" key="16">
    <source>
        <dbReference type="ARBA" id="ARBA00023145"/>
    </source>
</evidence>
<gene>
    <name evidence="20" type="primary">HTRA2</name>
    <name evidence="20" type="ORF">AVEN_105327_1</name>
</gene>
<evidence type="ECO:0000313" key="21">
    <source>
        <dbReference type="Proteomes" id="UP000499080"/>
    </source>
</evidence>
<dbReference type="Pfam" id="PF13365">
    <property type="entry name" value="Trypsin_2"/>
    <property type="match status" value="1"/>
</dbReference>
<comment type="caution">
    <text evidence="20">The sequence shown here is derived from an EMBL/GenBank/DDBJ whole genome shotgun (WGS) entry which is preliminary data.</text>
</comment>
<dbReference type="GO" id="GO:0006508">
    <property type="term" value="P:proteolysis"/>
    <property type="evidence" value="ECO:0007669"/>
    <property type="project" value="UniProtKB-KW"/>
</dbReference>
<comment type="subcellular location">
    <subcellularLocation>
        <location evidence="3">Mitochondrion intermembrane space</location>
        <topology evidence="3">Single-pass membrane protein</topology>
    </subcellularLocation>
    <subcellularLocation>
        <location evidence="2">Mitochondrion membrane</location>
        <topology evidence="2">Single-pass membrane protein</topology>
    </subcellularLocation>
</comment>
<keyword evidence="10" id="KW-0378">Hydrolase</keyword>
<dbReference type="InterPro" id="IPR001478">
    <property type="entry name" value="PDZ"/>
</dbReference>
<evidence type="ECO:0000313" key="20">
    <source>
        <dbReference type="EMBL" id="GBN31408.1"/>
    </source>
</evidence>
<reference evidence="20 21" key="1">
    <citation type="journal article" date="2019" name="Sci. Rep.">
        <title>Orb-weaving spider Araneus ventricosus genome elucidates the spidroin gene catalogue.</title>
        <authorList>
            <person name="Kono N."/>
            <person name="Nakamura H."/>
            <person name="Ohtoshi R."/>
            <person name="Moran D.A.P."/>
            <person name="Shinohara A."/>
            <person name="Yoshida Y."/>
            <person name="Fujiwara M."/>
            <person name="Mori M."/>
            <person name="Tomita M."/>
            <person name="Arakawa K."/>
        </authorList>
    </citation>
    <scope>NUCLEOTIDE SEQUENCE [LARGE SCALE GENOMIC DNA]</scope>
</reference>
<keyword evidence="9" id="KW-0053">Apoptosis</keyword>
<evidence type="ECO:0000256" key="12">
    <source>
        <dbReference type="ARBA" id="ARBA00022946"/>
    </source>
</evidence>
<dbReference type="Proteomes" id="UP000499080">
    <property type="component" value="Unassembled WGS sequence"/>
</dbReference>
<evidence type="ECO:0000256" key="5">
    <source>
        <dbReference type="ARBA" id="ARBA00013033"/>
    </source>
</evidence>
<protein>
    <recommendedName>
        <fullName evidence="6">Serine protease HTRA2, mitochondrial</fullName>
        <ecNumber evidence="5">3.4.21.108</ecNumber>
    </recommendedName>
    <alternativeName>
        <fullName evidence="17">High temperature requirement protein A2</fullName>
    </alternativeName>
</protein>
<dbReference type="EMBL" id="BGPR01008076">
    <property type="protein sequence ID" value="GBN31408.1"/>
    <property type="molecule type" value="Genomic_DNA"/>
</dbReference>
<keyword evidence="21" id="KW-1185">Reference proteome</keyword>
<dbReference type="InterPro" id="IPR001940">
    <property type="entry name" value="Peptidase_S1C"/>
</dbReference>
<keyword evidence="8" id="KW-0812">Transmembrane</keyword>
<dbReference type="FunFam" id="2.40.10.120:FF:000004">
    <property type="entry name" value="Serine protease HTRA2, mitochondrial"/>
    <property type="match status" value="1"/>
</dbReference>
<keyword evidence="16" id="KW-0865">Zymogen</keyword>
<dbReference type="GO" id="GO:0043065">
    <property type="term" value="P:positive regulation of apoptotic process"/>
    <property type="evidence" value="ECO:0007669"/>
    <property type="project" value="TreeGrafter"/>
</dbReference>
<evidence type="ECO:0000259" key="19">
    <source>
        <dbReference type="SMART" id="SM00228"/>
    </source>
</evidence>
<accession>A0A4Y2MW76</accession>